<reference evidence="2" key="1">
    <citation type="submission" date="2015-01" db="EMBL/GenBank/DDBJ databases">
        <authorList>
            <person name="Manzoor Shahid"/>
            <person name="Zubair Saima"/>
        </authorList>
    </citation>
    <scope>NUCLEOTIDE SEQUENCE [LARGE SCALE GENOMIC DNA]</scope>
    <source>
        <strain evidence="2">V1</strain>
    </source>
</reference>
<dbReference type="PANTHER" id="PTHR35604:SF2">
    <property type="entry name" value="TRANSPOSASE INSH FOR INSERTION SEQUENCE ELEMENT IS5A-RELATED"/>
    <property type="match status" value="1"/>
</dbReference>
<protein>
    <submittedName>
        <fullName evidence="1">Uncharacterized protein</fullName>
    </submittedName>
</protein>
<sequence>MRFLGLELKDKVPDAKTIWLFKEKLIEARVSKKLFEKFGKELAKNNLIGKEGTIIDATIVEAPIQHNSKDENEQIKNGKIPETMARKTNKAKLSTKRL</sequence>
<dbReference type="RefSeq" id="WP_052812551.1">
    <property type="nucleotide sequence ID" value="NZ_CDNC01000014.1"/>
</dbReference>
<keyword evidence="2" id="KW-1185">Reference proteome</keyword>
<proteinExistence type="predicted"/>
<accession>A0A0B7GXZ7</accession>
<evidence type="ECO:0000313" key="2">
    <source>
        <dbReference type="Proteomes" id="UP000042527"/>
    </source>
</evidence>
<name>A0A0B7GXZ7_TREPH</name>
<gene>
    <name evidence="1" type="ORF">TPHV1_210083</name>
</gene>
<organism evidence="1 2">
    <name type="scientific">Treponema phagedenis</name>
    <dbReference type="NCBI Taxonomy" id="162"/>
    <lineage>
        <taxon>Bacteria</taxon>
        <taxon>Pseudomonadati</taxon>
        <taxon>Spirochaetota</taxon>
        <taxon>Spirochaetia</taxon>
        <taxon>Spirochaetales</taxon>
        <taxon>Treponemataceae</taxon>
        <taxon>Treponema</taxon>
    </lineage>
</organism>
<dbReference type="AlphaFoldDB" id="A0A0B7GXZ7"/>
<dbReference type="EMBL" id="CDNC01000014">
    <property type="protein sequence ID" value="CEM61850.1"/>
    <property type="molecule type" value="Genomic_DNA"/>
</dbReference>
<dbReference type="PANTHER" id="PTHR35604">
    <property type="entry name" value="TRANSPOSASE INSH FOR INSERTION SEQUENCE ELEMENT IS5A-RELATED"/>
    <property type="match status" value="1"/>
</dbReference>
<dbReference type="Proteomes" id="UP000042527">
    <property type="component" value="Unassembled WGS sequence"/>
</dbReference>
<evidence type="ECO:0000313" key="1">
    <source>
        <dbReference type="EMBL" id="CEM61850.1"/>
    </source>
</evidence>